<accession>A0A1N7CZ34</accession>
<feature type="domain" description="AB hydrolase-1" evidence="1">
    <location>
        <begin position="38"/>
        <end position="284"/>
    </location>
</feature>
<evidence type="ECO:0000259" key="1">
    <source>
        <dbReference type="Pfam" id="PF00561"/>
    </source>
</evidence>
<dbReference type="PANTHER" id="PTHR45763:SF46">
    <property type="entry name" value="AB HYDROLASE-1 DOMAIN-CONTAINING PROTEIN"/>
    <property type="match status" value="1"/>
</dbReference>
<sequence length="301" mass="32400">MNLGRRGSRGEIALTQLVVAPDGRRLAVEQRGEPDGHAVFLLHGTPGSRVGPSPRATVLYRLGIRLITFDRPGYGRSDRLEGRRVADVAADVVTIADALGVGRFAVVGRSGGAPHALACAALLPDRLTRAAALVALAPREAEGLDWFDGMTESNVVEYRLALAGPGAVAARLTRAAEQIRADPASKVAGLFREVPESDRRVVADHGIRRLLVRNFAEGLRESTDGWVDDVLAFSGPWGFDPAEIRVPTLLWHGENDVFSPVGHSRWLGGRIPAATLRIQRGMAHFGAFGVLPEVLLWLVRT</sequence>
<dbReference type="InterPro" id="IPR029058">
    <property type="entry name" value="AB_hydrolase_fold"/>
</dbReference>
<dbReference type="AlphaFoldDB" id="A0A1N7CZ34"/>
<dbReference type="EMBL" id="FTNI01000013">
    <property type="protein sequence ID" value="SIR68725.1"/>
    <property type="molecule type" value="Genomic_DNA"/>
</dbReference>
<keyword evidence="3" id="KW-1185">Reference proteome</keyword>
<evidence type="ECO:0000313" key="3">
    <source>
        <dbReference type="Proteomes" id="UP000186096"/>
    </source>
</evidence>
<dbReference type="SUPFAM" id="SSF53474">
    <property type="entry name" value="alpha/beta-Hydrolases"/>
    <property type="match status" value="1"/>
</dbReference>
<organism evidence="2 3">
    <name type="scientific">Microbispora rosea</name>
    <dbReference type="NCBI Taxonomy" id="58117"/>
    <lineage>
        <taxon>Bacteria</taxon>
        <taxon>Bacillati</taxon>
        <taxon>Actinomycetota</taxon>
        <taxon>Actinomycetes</taxon>
        <taxon>Streptosporangiales</taxon>
        <taxon>Streptosporangiaceae</taxon>
        <taxon>Microbispora</taxon>
    </lineage>
</organism>
<dbReference type="PANTHER" id="PTHR45763">
    <property type="entry name" value="HYDROLASE, ALPHA/BETA FOLD FAMILY PROTEIN, EXPRESSED-RELATED"/>
    <property type="match status" value="1"/>
</dbReference>
<protein>
    <submittedName>
        <fullName evidence="2">Pimeloyl-ACP methyl ester carboxylesterase</fullName>
    </submittedName>
</protein>
<name>A0A1N7CZ34_9ACTN</name>
<evidence type="ECO:0000313" key="2">
    <source>
        <dbReference type="EMBL" id="SIR68725.1"/>
    </source>
</evidence>
<reference evidence="3" key="1">
    <citation type="submission" date="2017-01" db="EMBL/GenBank/DDBJ databases">
        <authorList>
            <person name="Varghese N."/>
            <person name="Submissions S."/>
        </authorList>
    </citation>
    <scope>NUCLEOTIDE SEQUENCE [LARGE SCALE GENOMIC DNA]</scope>
    <source>
        <strain evidence="3">ATCC 12950</strain>
    </source>
</reference>
<dbReference type="Proteomes" id="UP000186096">
    <property type="component" value="Unassembled WGS sequence"/>
</dbReference>
<proteinExistence type="predicted"/>
<dbReference type="InterPro" id="IPR000073">
    <property type="entry name" value="AB_hydrolase_1"/>
</dbReference>
<dbReference type="Gene3D" id="3.40.50.1820">
    <property type="entry name" value="alpha/beta hydrolase"/>
    <property type="match status" value="1"/>
</dbReference>
<gene>
    <name evidence="2" type="ORF">SAMN05421833_1139</name>
</gene>
<dbReference type="Pfam" id="PF00561">
    <property type="entry name" value="Abhydrolase_1"/>
    <property type="match status" value="1"/>
</dbReference>
<dbReference type="STRING" id="58117.SAMN05421833_1139"/>
<dbReference type="GO" id="GO:0003824">
    <property type="term" value="F:catalytic activity"/>
    <property type="evidence" value="ECO:0007669"/>
    <property type="project" value="UniProtKB-ARBA"/>
</dbReference>